<keyword evidence="2" id="KW-1185">Reference proteome</keyword>
<proteinExistence type="predicted"/>
<evidence type="ECO:0000313" key="1">
    <source>
        <dbReference type="EMBL" id="KAI6082406.1"/>
    </source>
</evidence>
<protein>
    <submittedName>
        <fullName evidence="1">Uncharacterized protein</fullName>
    </submittedName>
</protein>
<evidence type="ECO:0000313" key="2">
    <source>
        <dbReference type="Proteomes" id="UP001497680"/>
    </source>
</evidence>
<comment type="caution">
    <text evidence="1">The sequence shown here is derived from an EMBL/GenBank/DDBJ whole genome shotgun (WGS) entry which is preliminary data.</text>
</comment>
<accession>A0ACC0CPV1</accession>
<sequence>MAPPGANGCDLCWEPCYECIRQFPRMTPRLQAVANTHGQIAYRKGSVIGWLLGKIMPENTVKSDDRVLDFVRPDIEGEPAVCQLDCREHSNCFRLLNHNCNPPARLMQRKVSGRYVAVVTAGKDIYDGTEITISYGANH</sequence>
<dbReference type="Proteomes" id="UP001497680">
    <property type="component" value="Unassembled WGS sequence"/>
</dbReference>
<reference evidence="1 2" key="1">
    <citation type="journal article" date="2022" name="New Phytol.">
        <title>Ecological generalism drives hyperdiversity of secondary metabolite gene clusters in xylarialean endophytes.</title>
        <authorList>
            <person name="Franco M.E.E."/>
            <person name="Wisecaver J.H."/>
            <person name="Arnold A.E."/>
            <person name="Ju Y.M."/>
            <person name="Slot J.C."/>
            <person name="Ahrendt S."/>
            <person name="Moore L.P."/>
            <person name="Eastman K.E."/>
            <person name="Scott K."/>
            <person name="Konkel Z."/>
            <person name="Mondo S.J."/>
            <person name="Kuo A."/>
            <person name="Hayes R.D."/>
            <person name="Haridas S."/>
            <person name="Andreopoulos B."/>
            <person name="Riley R."/>
            <person name="LaButti K."/>
            <person name="Pangilinan J."/>
            <person name="Lipzen A."/>
            <person name="Amirebrahimi M."/>
            <person name="Yan J."/>
            <person name="Adam C."/>
            <person name="Keymanesh K."/>
            <person name="Ng V."/>
            <person name="Louie K."/>
            <person name="Northen T."/>
            <person name="Drula E."/>
            <person name="Henrissat B."/>
            <person name="Hsieh H.M."/>
            <person name="Youens-Clark K."/>
            <person name="Lutzoni F."/>
            <person name="Miadlikowska J."/>
            <person name="Eastwood D.C."/>
            <person name="Hamelin R.C."/>
            <person name="Grigoriev I.V."/>
            <person name="U'Ren J.M."/>
        </authorList>
    </citation>
    <scope>NUCLEOTIDE SEQUENCE [LARGE SCALE GENOMIC DNA]</scope>
    <source>
        <strain evidence="1 2">ER1909</strain>
    </source>
</reference>
<name>A0ACC0CPV1_9PEZI</name>
<organism evidence="1 2">
    <name type="scientific">Hypoxylon rubiginosum</name>
    <dbReference type="NCBI Taxonomy" id="110542"/>
    <lineage>
        <taxon>Eukaryota</taxon>
        <taxon>Fungi</taxon>
        <taxon>Dikarya</taxon>
        <taxon>Ascomycota</taxon>
        <taxon>Pezizomycotina</taxon>
        <taxon>Sordariomycetes</taxon>
        <taxon>Xylariomycetidae</taxon>
        <taxon>Xylariales</taxon>
        <taxon>Hypoxylaceae</taxon>
        <taxon>Hypoxylon</taxon>
    </lineage>
</organism>
<dbReference type="EMBL" id="MU394371">
    <property type="protein sequence ID" value="KAI6082406.1"/>
    <property type="molecule type" value="Genomic_DNA"/>
</dbReference>
<gene>
    <name evidence="1" type="ORF">F4821DRAFT_272466</name>
</gene>